<name>A0ABN1Z6G5_9ACTN</name>
<dbReference type="Gene3D" id="2.70.70.10">
    <property type="entry name" value="Glucose Permease (Domain IIA)"/>
    <property type="match status" value="1"/>
</dbReference>
<evidence type="ECO:0000313" key="6">
    <source>
        <dbReference type="Proteomes" id="UP001500973"/>
    </source>
</evidence>
<comment type="caution">
    <text evidence="5">The sequence shown here is derived from an EMBL/GenBank/DDBJ whole genome shotgun (WGS) entry which is preliminary data.</text>
</comment>
<feature type="region of interest" description="Disordered" evidence="2">
    <location>
        <begin position="37"/>
        <end position="116"/>
    </location>
</feature>
<dbReference type="InterPro" id="IPR011055">
    <property type="entry name" value="Dup_hybrid_motif"/>
</dbReference>
<evidence type="ECO:0000313" key="5">
    <source>
        <dbReference type="EMBL" id="GAA1434242.1"/>
    </source>
</evidence>
<accession>A0ABN1Z6G5</accession>
<evidence type="ECO:0000256" key="3">
    <source>
        <dbReference type="SAM" id="SignalP"/>
    </source>
</evidence>
<dbReference type="SUPFAM" id="SSF51261">
    <property type="entry name" value="Duplicated hybrid motif"/>
    <property type="match status" value="1"/>
</dbReference>
<dbReference type="PANTHER" id="PTHR21666">
    <property type="entry name" value="PEPTIDASE-RELATED"/>
    <property type="match status" value="1"/>
</dbReference>
<feature type="chain" id="PRO_5046727199" description="M23ase beta-sheet core domain-containing protein" evidence="3">
    <location>
        <begin position="26"/>
        <end position="266"/>
    </location>
</feature>
<gene>
    <name evidence="5" type="ORF">GCM10009601_58350</name>
</gene>
<evidence type="ECO:0000259" key="4">
    <source>
        <dbReference type="Pfam" id="PF01551"/>
    </source>
</evidence>
<dbReference type="InterPro" id="IPR016047">
    <property type="entry name" value="M23ase_b-sheet_dom"/>
</dbReference>
<dbReference type="Proteomes" id="UP001500973">
    <property type="component" value="Unassembled WGS sequence"/>
</dbReference>
<sequence>MIRSAVLTALTCVLLLSPPPARLLAAGAGDVAGVAGVSASPEMPDAEDAPGPREAPDEAEAADTAQAPDESEAADTAKAPDDAEAPDSAEAPNTAEVPDSARSGDTAETDVPAVGRAWPVGVRPPVLRGWEPPATPYGRGHRGVDLAAPAGTPVRAVAAGRVFFAGRVAGKGVLSVELPGTGDPPLRTTYEPVRASVRKGDEVTAGEVIGVVEQGGSHCTAPCLHWGLRRAGTYLNPLALLPPWLLHRGPSRLLPVLGVPLPGDPA</sequence>
<dbReference type="Pfam" id="PF01551">
    <property type="entry name" value="Peptidase_M23"/>
    <property type="match status" value="1"/>
</dbReference>
<dbReference type="PANTHER" id="PTHR21666:SF289">
    <property type="entry name" value="L-ALA--D-GLU ENDOPEPTIDASE"/>
    <property type="match status" value="1"/>
</dbReference>
<keyword evidence="6" id="KW-1185">Reference proteome</keyword>
<evidence type="ECO:0000256" key="2">
    <source>
        <dbReference type="SAM" id="MobiDB-lite"/>
    </source>
</evidence>
<reference evidence="5 6" key="1">
    <citation type="journal article" date="2019" name="Int. J. Syst. Evol. Microbiol.">
        <title>The Global Catalogue of Microorganisms (GCM) 10K type strain sequencing project: providing services to taxonomists for standard genome sequencing and annotation.</title>
        <authorList>
            <consortium name="The Broad Institute Genomics Platform"/>
            <consortium name="The Broad Institute Genome Sequencing Center for Infectious Disease"/>
            <person name="Wu L."/>
            <person name="Ma J."/>
        </authorList>
    </citation>
    <scope>NUCLEOTIDE SEQUENCE [LARGE SCALE GENOMIC DNA]</scope>
    <source>
        <strain evidence="5 6">JCM 11756</strain>
    </source>
</reference>
<dbReference type="CDD" id="cd12797">
    <property type="entry name" value="M23_peptidase"/>
    <property type="match status" value="1"/>
</dbReference>
<feature type="signal peptide" evidence="3">
    <location>
        <begin position="1"/>
        <end position="25"/>
    </location>
</feature>
<dbReference type="InterPro" id="IPR050570">
    <property type="entry name" value="Cell_wall_metabolism_enzyme"/>
</dbReference>
<protein>
    <recommendedName>
        <fullName evidence="4">M23ase beta-sheet core domain-containing protein</fullName>
    </recommendedName>
</protein>
<feature type="domain" description="M23ase beta-sheet core" evidence="4">
    <location>
        <begin position="140"/>
        <end position="237"/>
    </location>
</feature>
<dbReference type="EMBL" id="BAAAIZ010000116">
    <property type="protein sequence ID" value="GAA1434242.1"/>
    <property type="molecule type" value="Genomic_DNA"/>
</dbReference>
<proteinExistence type="predicted"/>
<keyword evidence="1 3" id="KW-0732">Signal</keyword>
<evidence type="ECO:0000256" key="1">
    <source>
        <dbReference type="ARBA" id="ARBA00022729"/>
    </source>
</evidence>
<organism evidence="5 6">
    <name type="scientific">Streptomyces thermospinosisporus</name>
    <dbReference type="NCBI Taxonomy" id="161482"/>
    <lineage>
        <taxon>Bacteria</taxon>
        <taxon>Bacillati</taxon>
        <taxon>Actinomycetota</taxon>
        <taxon>Actinomycetes</taxon>
        <taxon>Kitasatosporales</taxon>
        <taxon>Streptomycetaceae</taxon>
        <taxon>Streptomyces</taxon>
    </lineage>
</organism>